<dbReference type="Proteomes" id="UP000191285">
    <property type="component" value="Unassembled WGS sequence"/>
</dbReference>
<dbReference type="EMBL" id="MLKD01000005">
    <property type="protein sequence ID" value="OQE26444.1"/>
    <property type="molecule type" value="Genomic_DNA"/>
</dbReference>
<evidence type="ECO:0000256" key="1">
    <source>
        <dbReference type="SAM" id="MobiDB-lite"/>
    </source>
</evidence>
<comment type="caution">
    <text evidence="2">The sequence shown here is derived from an EMBL/GenBank/DDBJ whole genome shotgun (WGS) entry which is preliminary data.</text>
</comment>
<feature type="compositionally biased region" description="Pro residues" evidence="1">
    <location>
        <begin position="1"/>
        <end position="10"/>
    </location>
</feature>
<dbReference type="CDD" id="cd02440">
    <property type="entry name" value="AdoMet_MTases"/>
    <property type="match status" value="1"/>
</dbReference>
<dbReference type="PANTHER" id="PTHR43591:SF24">
    <property type="entry name" value="2-METHOXY-6-POLYPRENYL-1,4-BENZOQUINOL METHYLASE, MITOCHONDRIAL"/>
    <property type="match status" value="1"/>
</dbReference>
<dbReference type="SUPFAM" id="SSF53335">
    <property type="entry name" value="S-adenosyl-L-methionine-dependent methyltransferases"/>
    <property type="match status" value="1"/>
</dbReference>
<name>A0A1V6TKD3_9EURO</name>
<reference evidence="3" key="1">
    <citation type="journal article" date="2017" name="Nat. Microbiol.">
        <title>Global analysis of biosynthetic gene clusters reveals vast potential of secondary metabolite production in Penicillium species.</title>
        <authorList>
            <person name="Nielsen J.C."/>
            <person name="Grijseels S."/>
            <person name="Prigent S."/>
            <person name="Ji B."/>
            <person name="Dainat J."/>
            <person name="Nielsen K.F."/>
            <person name="Frisvad J.C."/>
            <person name="Workman M."/>
            <person name="Nielsen J."/>
        </authorList>
    </citation>
    <scope>NUCLEOTIDE SEQUENCE [LARGE SCALE GENOMIC DNA]</scope>
    <source>
        <strain evidence="3">IBT 24891</strain>
    </source>
</reference>
<dbReference type="Gene3D" id="3.40.50.150">
    <property type="entry name" value="Vaccinia Virus protein VP39"/>
    <property type="match status" value="1"/>
</dbReference>
<dbReference type="STRING" id="303698.A0A1V6TKD3"/>
<proteinExistence type="predicted"/>
<dbReference type="GO" id="GO:0008168">
    <property type="term" value="F:methyltransferase activity"/>
    <property type="evidence" value="ECO:0007669"/>
    <property type="project" value="TreeGrafter"/>
</dbReference>
<gene>
    <name evidence="2" type="ORF">PENSTE_c005G03534</name>
</gene>
<keyword evidence="3" id="KW-1185">Reference proteome</keyword>
<dbReference type="AlphaFoldDB" id="A0A1V6TKD3"/>
<dbReference type="InterPro" id="IPR029063">
    <property type="entry name" value="SAM-dependent_MTases_sf"/>
</dbReference>
<organism evidence="2 3">
    <name type="scientific">Penicillium steckii</name>
    <dbReference type="NCBI Taxonomy" id="303698"/>
    <lineage>
        <taxon>Eukaryota</taxon>
        <taxon>Fungi</taxon>
        <taxon>Dikarya</taxon>
        <taxon>Ascomycota</taxon>
        <taxon>Pezizomycotina</taxon>
        <taxon>Eurotiomycetes</taxon>
        <taxon>Eurotiomycetidae</taxon>
        <taxon>Eurotiales</taxon>
        <taxon>Aspergillaceae</taxon>
        <taxon>Penicillium</taxon>
    </lineage>
</organism>
<protein>
    <recommendedName>
        <fullName evidence="4">Methyltransferase domain-containing protein</fullName>
    </recommendedName>
</protein>
<evidence type="ECO:0000313" key="3">
    <source>
        <dbReference type="Proteomes" id="UP000191285"/>
    </source>
</evidence>
<feature type="region of interest" description="Disordered" evidence="1">
    <location>
        <begin position="1"/>
        <end position="59"/>
    </location>
</feature>
<sequence>MTTPIRPGPGSPEGSPKQLRSVVNHAEGAEAPGITFTSDPIVADTFTDGSDEFDSENSDLTSLSSSILEYDMPNDEEEQDRMDLTHHIWLLLMRGELHKAPIKDPQRILDLGTGTGIWALDLAERFPHAKIIGNDISAIQPNWVDPNVEFVVEDFETDWIYEAESFDFIHARLLAGCVSDWPRLFKRCYDSLKPGAYFEIQESAVWAWSDDGTCPPDSPIFELLRAMDIASNAIGKPLNIYPFLRQWLTDAGFEDVTQYVYFLPYSPWPKDPYLKELGKFQAAMVQNAIEAYSLRLFTQVLGWGEDVSKIFQASVKRQLRDKHMHAYVKE</sequence>
<evidence type="ECO:0000313" key="2">
    <source>
        <dbReference type="EMBL" id="OQE26444.1"/>
    </source>
</evidence>
<dbReference type="PANTHER" id="PTHR43591">
    <property type="entry name" value="METHYLTRANSFERASE"/>
    <property type="match status" value="1"/>
</dbReference>
<dbReference type="OrthoDB" id="2013972at2759"/>
<dbReference type="Pfam" id="PF13489">
    <property type="entry name" value="Methyltransf_23"/>
    <property type="match status" value="1"/>
</dbReference>
<accession>A0A1V6TKD3</accession>
<evidence type="ECO:0008006" key="4">
    <source>
        <dbReference type="Google" id="ProtNLM"/>
    </source>
</evidence>